<organism evidence="4">
    <name type="scientific">Gongylonema pulchrum</name>
    <dbReference type="NCBI Taxonomy" id="637853"/>
    <lineage>
        <taxon>Eukaryota</taxon>
        <taxon>Metazoa</taxon>
        <taxon>Ecdysozoa</taxon>
        <taxon>Nematoda</taxon>
        <taxon>Chromadorea</taxon>
        <taxon>Rhabditida</taxon>
        <taxon>Spirurina</taxon>
        <taxon>Spiruromorpha</taxon>
        <taxon>Spiruroidea</taxon>
        <taxon>Gongylonematidae</taxon>
        <taxon>Gongylonema</taxon>
    </lineage>
</organism>
<accession>A0A183CZY1</accession>
<evidence type="ECO:0000313" key="2">
    <source>
        <dbReference type="EMBL" id="VDK31541.1"/>
    </source>
</evidence>
<dbReference type="AlphaFoldDB" id="A0A183CZY1"/>
<gene>
    <name evidence="2" type="ORF">GPUH_LOCUS2022</name>
</gene>
<keyword evidence="3" id="KW-1185">Reference proteome</keyword>
<dbReference type="OrthoDB" id="5815013at2759"/>
<dbReference type="Proteomes" id="UP000271098">
    <property type="component" value="Unassembled WGS sequence"/>
</dbReference>
<dbReference type="WBParaSite" id="GPUH_0000202701-mRNA-1">
    <property type="protein sequence ID" value="GPUH_0000202701-mRNA-1"/>
    <property type="gene ID" value="GPUH_0000202701"/>
</dbReference>
<dbReference type="EMBL" id="UYRT01002794">
    <property type="protein sequence ID" value="VDK31541.1"/>
    <property type="molecule type" value="Genomic_DNA"/>
</dbReference>
<evidence type="ECO:0000313" key="3">
    <source>
        <dbReference type="Proteomes" id="UP000271098"/>
    </source>
</evidence>
<reference evidence="4" key="1">
    <citation type="submission" date="2016-06" db="UniProtKB">
        <authorList>
            <consortium name="WormBaseParasite"/>
        </authorList>
    </citation>
    <scope>IDENTIFICATION</scope>
</reference>
<reference evidence="2 3" key="2">
    <citation type="submission" date="2018-11" db="EMBL/GenBank/DDBJ databases">
        <authorList>
            <consortium name="Pathogen Informatics"/>
        </authorList>
    </citation>
    <scope>NUCLEOTIDE SEQUENCE [LARGE SCALE GENOMIC DNA]</scope>
</reference>
<evidence type="ECO:0000256" key="1">
    <source>
        <dbReference type="SAM" id="MobiDB-lite"/>
    </source>
</evidence>
<proteinExistence type="predicted"/>
<evidence type="ECO:0000313" key="4">
    <source>
        <dbReference type="WBParaSite" id="GPUH_0000202701-mRNA-1"/>
    </source>
</evidence>
<sequence>MTRISGSCQDQNDIIQNVCQIYQTVESERAFPRRTALIRHSSPLHPFSICNPNFDGHEQCIPFVLDYVPSGLAPPTMAHHYYYMLVRNAQIPGSLKDTVYRELYDTAPPHLSTKYEQLQNRFGLAPPNDCRMLMFAVLDFWIQRCRLVKFCLDATMLLPIRLEWVNPIFEGTRFRPSSAANKVWECGTEVDEYGWAVEMIRAERMLAFTENCPLIFIGDNTSGRLVRYLEWGKRLGDFEGRFRRRFENAEFPFMECERMSVLARMLQKIHFGNGCLAVVLTSGAHELAENMAPRKYAELLDTVLAYLMQFQLRIIVTPPTPCTRNASLWLRYVEEQRELCSKFTEIEFLVAPNLRAGDERRSFLDALLMGSHSMDEYTCDSGTGFTDYGIKKLSFFLVEVLHIPKTETNEYSRGNGRSMGRAAQYDEYHGAANRFHMINKPSKMRFTEAQKQGWFPPSLDYEPLDDGPSSYGFENSRRNFTASERAFEQATKYSGLAGYGPYADLPPNLLPKRRRRKKTEKMEEAETEAGPGPYELSYRSSSKARRERRIRARARAAAIVGE</sequence>
<feature type="region of interest" description="Disordered" evidence="1">
    <location>
        <begin position="504"/>
        <end position="549"/>
    </location>
</feature>
<protein>
    <submittedName>
        <fullName evidence="4">Maelstrom domain-containing protein</fullName>
    </submittedName>
</protein>
<name>A0A183CZY1_9BILA</name>